<evidence type="ECO:0000256" key="5">
    <source>
        <dbReference type="ARBA" id="ARBA00049233"/>
    </source>
</evidence>
<dbReference type="Gene3D" id="3.40.50.720">
    <property type="entry name" value="NAD(P)-binding Rossmann-like Domain"/>
    <property type="match status" value="1"/>
</dbReference>
<keyword evidence="2" id="KW-0560">Oxidoreductase</keyword>
<name>A0ABR1PQ09_DIAER</name>
<protein>
    <recommendedName>
        <fullName evidence="3">D-xylose 1-dehydrogenase (NADP(+), D-xylono-1,5-lactone-forming)</fullName>
        <ecNumber evidence="3">1.1.1.179</ecNumber>
    </recommendedName>
    <alternativeName>
        <fullName evidence="4">D-xylose-NADP dehydrogenase</fullName>
    </alternativeName>
</protein>
<accession>A0ABR1PQ09</accession>
<keyword evidence="9" id="KW-1185">Reference proteome</keyword>
<organism evidence="8 9">
    <name type="scientific">Diaporthe eres</name>
    <name type="common">Phomopsis oblonga</name>
    <dbReference type="NCBI Taxonomy" id="83184"/>
    <lineage>
        <taxon>Eukaryota</taxon>
        <taxon>Fungi</taxon>
        <taxon>Dikarya</taxon>
        <taxon>Ascomycota</taxon>
        <taxon>Pezizomycotina</taxon>
        <taxon>Sordariomycetes</taxon>
        <taxon>Sordariomycetidae</taxon>
        <taxon>Diaporthales</taxon>
        <taxon>Diaporthaceae</taxon>
        <taxon>Diaporthe</taxon>
        <taxon>Diaporthe eres species complex</taxon>
    </lineage>
</organism>
<reference evidence="8 9" key="1">
    <citation type="submission" date="2024-02" db="EMBL/GenBank/DDBJ databases">
        <title>De novo assembly and annotation of 12 fungi associated with fruit tree decline syndrome in Ontario, Canada.</title>
        <authorList>
            <person name="Sulman M."/>
            <person name="Ellouze W."/>
            <person name="Ilyukhin E."/>
        </authorList>
    </citation>
    <scope>NUCLEOTIDE SEQUENCE [LARGE SCALE GENOMIC DNA]</scope>
    <source>
        <strain evidence="8 9">M169</strain>
    </source>
</reference>
<dbReference type="SUPFAM" id="SSF55347">
    <property type="entry name" value="Glyceraldehyde-3-phosphate dehydrogenase-like, C-terminal domain"/>
    <property type="match status" value="1"/>
</dbReference>
<comment type="catalytic activity">
    <reaction evidence="5">
        <text>D-xylose + NADP(+) = D-xylono-1,5-lactone + NADPH + H(+)</text>
        <dbReference type="Rhea" id="RHEA:22000"/>
        <dbReference type="ChEBI" id="CHEBI:15378"/>
        <dbReference type="ChEBI" id="CHEBI:15867"/>
        <dbReference type="ChEBI" id="CHEBI:53455"/>
        <dbReference type="ChEBI" id="CHEBI:57783"/>
        <dbReference type="ChEBI" id="CHEBI:58349"/>
        <dbReference type="EC" id="1.1.1.179"/>
    </reaction>
</comment>
<evidence type="ECO:0000259" key="7">
    <source>
        <dbReference type="Pfam" id="PF22725"/>
    </source>
</evidence>
<dbReference type="PANTHER" id="PTHR22604:SF105">
    <property type="entry name" value="TRANS-1,2-DIHYDROBENZENE-1,2-DIOL DEHYDROGENASE"/>
    <property type="match status" value="1"/>
</dbReference>
<evidence type="ECO:0000256" key="3">
    <source>
        <dbReference type="ARBA" id="ARBA00038984"/>
    </source>
</evidence>
<dbReference type="Pfam" id="PF01408">
    <property type="entry name" value="GFO_IDH_MocA"/>
    <property type="match status" value="1"/>
</dbReference>
<proteinExistence type="inferred from homology"/>
<dbReference type="Gene3D" id="3.30.360.10">
    <property type="entry name" value="Dihydrodipicolinate Reductase, domain 2"/>
    <property type="match status" value="1"/>
</dbReference>
<dbReference type="InterPro" id="IPR055170">
    <property type="entry name" value="GFO_IDH_MocA-like_dom"/>
</dbReference>
<dbReference type="InterPro" id="IPR036291">
    <property type="entry name" value="NAD(P)-bd_dom_sf"/>
</dbReference>
<evidence type="ECO:0000313" key="9">
    <source>
        <dbReference type="Proteomes" id="UP001430848"/>
    </source>
</evidence>
<dbReference type="SUPFAM" id="SSF51735">
    <property type="entry name" value="NAD(P)-binding Rossmann-fold domains"/>
    <property type="match status" value="1"/>
</dbReference>
<evidence type="ECO:0000256" key="4">
    <source>
        <dbReference type="ARBA" id="ARBA00042988"/>
    </source>
</evidence>
<gene>
    <name evidence="8" type="ORF">SLS63_000168</name>
</gene>
<evidence type="ECO:0000313" key="8">
    <source>
        <dbReference type="EMBL" id="KAK7742604.1"/>
    </source>
</evidence>
<comment type="similarity">
    <text evidence="1">Belongs to the Gfo/Idh/MocA family.</text>
</comment>
<dbReference type="EMBL" id="JAKNSF020000001">
    <property type="protein sequence ID" value="KAK7742604.1"/>
    <property type="molecule type" value="Genomic_DNA"/>
</dbReference>
<comment type="caution">
    <text evidence="8">The sequence shown here is derived from an EMBL/GenBank/DDBJ whole genome shotgun (WGS) entry which is preliminary data.</text>
</comment>
<dbReference type="InterPro" id="IPR000683">
    <property type="entry name" value="Gfo/Idh/MocA-like_OxRdtase_N"/>
</dbReference>
<feature type="domain" description="Gfo/Idh/MocA-like oxidoreductase N-terminal" evidence="6">
    <location>
        <begin position="27"/>
        <end position="133"/>
    </location>
</feature>
<evidence type="ECO:0000256" key="1">
    <source>
        <dbReference type="ARBA" id="ARBA00010928"/>
    </source>
</evidence>
<dbReference type="Pfam" id="PF22725">
    <property type="entry name" value="GFO_IDH_MocA_C3"/>
    <property type="match status" value="1"/>
</dbReference>
<sequence length="412" mass="45293">MASFLGLVQRLRQMNNPPIADKKADALKFGILGAANIGPNGLFIPAKTHPDVVVQAVAARDQVKAKKYAQDHGIPDVKGSYQEMLDDPEIDCVYIPLPNTLHFEWATRALKAGKHVLLEKPAVINAAEAQVLFAQPVSSSGPVLLEATHSLFHPAFAAFLSHLTPSSDVVYARASILAPRGVWPADDMRFNYELGGGALADMGPYTLGALRMAFGAMPSACEESVVETRANGVDDSCRARFRFPNGGVGEVYVNLRSAWMEGISPDAEAKMRPIVVNASEAGVKLGEGQEVVRTRHVYFKNFALPTSYHYIQVSDEYSIRKVGTQDIVKKWNTSKTVKAYTFRQAGIEQPSEEHYTTWRFMLEQFVSKVRGRPTTEGMWLDGDFSIDVAKMIDMAYSAGGLSLRPSREEVHT</sequence>
<evidence type="ECO:0000259" key="6">
    <source>
        <dbReference type="Pfam" id="PF01408"/>
    </source>
</evidence>
<dbReference type="EC" id="1.1.1.179" evidence="3"/>
<evidence type="ECO:0000256" key="2">
    <source>
        <dbReference type="ARBA" id="ARBA00023002"/>
    </source>
</evidence>
<dbReference type="PANTHER" id="PTHR22604">
    <property type="entry name" value="OXIDOREDUCTASES"/>
    <property type="match status" value="1"/>
</dbReference>
<feature type="domain" description="GFO/IDH/MocA-like oxidoreductase" evidence="7">
    <location>
        <begin position="168"/>
        <end position="258"/>
    </location>
</feature>
<dbReference type="InterPro" id="IPR050984">
    <property type="entry name" value="Gfo/Idh/MocA_domain"/>
</dbReference>
<dbReference type="Proteomes" id="UP001430848">
    <property type="component" value="Unassembled WGS sequence"/>
</dbReference>